<dbReference type="OrthoDB" id="3556382at2759"/>
<evidence type="ECO:0000313" key="3">
    <source>
        <dbReference type="Proteomes" id="UP000566819"/>
    </source>
</evidence>
<organism evidence="2 3">
    <name type="scientific">Cudoniella acicularis</name>
    <dbReference type="NCBI Taxonomy" id="354080"/>
    <lineage>
        <taxon>Eukaryota</taxon>
        <taxon>Fungi</taxon>
        <taxon>Dikarya</taxon>
        <taxon>Ascomycota</taxon>
        <taxon>Pezizomycotina</taxon>
        <taxon>Leotiomycetes</taxon>
        <taxon>Helotiales</taxon>
        <taxon>Tricladiaceae</taxon>
        <taxon>Cudoniella</taxon>
    </lineage>
</organism>
<sequence length="409" mass="45375">MTQFRPSPPINPQSPRQKRAEWASASLPASYNQTSSTRTRTIQNIKPTQHLANRIRSSDQATISISFIYDPNYYVLPVSIPLHQIDTSTQYYFKVENHSSIASLDIRYHHSKSYPIYNPKTKTKMHAFLALPTALLAILLTNTVTAHPAPSSTSKPYPQPTPGRSQTLTLRTLYADYAPLPIPSPSPNSPPRTHRPRILSQILLHQKPLSQQPPHGEIIPFPSGTLNMASTHSHHIPLSFSLSPKVCTALTPELVPLISDLSDTILDRYPRGIRLARECHKLHLTEITETDTTCLHATNGNCKCFDHSHSHSPSSPPLSIHLTTTYKELPTTADPDISLATLAIQQEITPPLSTSSSSSSSQENSQSGGTVALGEREREIHSQSPSPDDLYYLAENYDHPHLSKKRKLA</sequence>
<dbReference type="EMBL" id="JAAMPI010000592">
    <property type="protein sequence ID" value="KAF4630082.1"/>
    <property type="molecule type" value="Genomic_DNA"/>
</dbReference>
<gene>
    <name evidence="2" type="ORF">G7Y89_g8063</name>
</gene>
<proteinExistence type="predicted"/>
<accession>A0A8H4RKX1</accession>
<feature type="compositionally biased region" description="Pro residues" evidence="1">
    <location>
        <begin position="1"/>
        <end position="12"/>
    </location>
</feature>
<comment type="caution">
    <text evidence="2">The sequence shown here is derived from an EMBL/GenBank/DDBJ whole genome shotgun (WGS) entry which is preliminary data.</text>
</comment>
<dbReference type="AlphaFoldDB" id="A0A8H4RKX1"/>
<feature type="region of interest" description="Disordered" evidence="1">
    <location>
        <begin position="1"/>
        <end position="34"/>
    </location>
</feature>
<evidence type="ECO:0000313" key="2">
    <source>
        <dbReference type="EMBL" id="KAF4630082.1"/>
    </source>
</evidence>
<feature type="compositionally biased region" description="Low complexity" evidence="1">
    <location>
        <begin position="353"/>
        <end position="367"/>
    </location>
</feature>
<feature type="region of interest" description="Disordered" evidence="1">
    <location>
        <begin position="350"/>
        <end position="409"/>
    </location>
</feature>
<reference evidence="2 3" key="1">
    <citation type="submission" date="2020-03" db="EMBL/GenBank/DDBJ databases">
        <title>Draft Genome Sequence of Cudoniella acicularis.</title>
        <authorList>
            <person name="Buettner E."/>
            <person name="Kellner H."/>
        </authorList>
    </citation>
    <scope>NUCLEOTIDE SEQUENCE [LARGE SCALE GENOMIC DNA]</scope>
    <source>
        <strain evidence="2 3">DSM 108380</strain>
    </source>
</reference>
<keyword evidence="3" id="KW-1185">Reference proteome</keyword>
<evidence type="ECO:0000256" key="1">
    <source>
        <dbReference type="SAM" id="MobiDB-lite"/>
    </source>
</evidence>
<protein>
    <submittedName>
        <fullName evidence="2">Uncharacterized protein</fullName>
    </submittedName>
</protein>
<dbReference type="Proteomes" id="UP000566819">
    <property type="component" value="Unassembled WGS sequence"/>
</dbReference>
<name>A0A8H4RKX1_9HELO</name>